<sequence length="141" mass="15409">MTLCETEVKCINGPMCVTTNQAKDKELRSKASGQCYFDSFGGDGVRVLQTLSTRVRTREWRGETIGDQAVAHKVTLRLVGDHYPHHRALQKYNAPISRANIAAARQIDLDPGTNGGGSTDRPAGPTQSESFSDETMELNLS</sequence>
<dbReference type="AlphaFoldDB" id="A0AAV4C3E7"/>
<evidence type="ECO:0000256" key="1">
    <source>
        <dbReference type="SAM" id="MobiDB-lite"/>
    </source>
</evidence>
<dbReference type="Proteomes" id="UP000735302">
    <property type="component" value="Unassembled WGS sequence"/>
</dbReference>
<accession>A0AAV4C3E7</accession>
<feature type="region of interest" description="Disordered" evidence="1">
    <location>
        <begin position="103"/>
        <end position="141"/>
    </location>
</feature>
<dbReference type="EMBL" id="BLXT01005891">
    <property type="protein sequence ID" value="GFO27190.1"/>
    <property type="molecule type" value="Genomic_DNA"/>
</dbReference>
<reference evidence="2 3" key="1">
    <citation type="journal article" date="2021" name="Elife">
        <title>Chloroplast acquisition without the gene transfer in kleptoplastic sea slugs, Plakobranchus ocellatus.</title>
        <authorList>
            <person name="Maeda T."/>
            <person name="Takahashi S."/>
            <person name="Yoshida T."/>
            <person name="Shimamura S."/>
            <person name="Takaki Y."/>
            <person name="Nagai Y."/>
            <person name="Toyoda A."/>
            <person name="Suzuki Y."/>
            <person name="Arimoto A."/>
            <person name="Ishii H."/>
            <person name="Satoh N."/>
            <person name="Nishiyama T."/>
            <person name="Hasebe M."/>
            <person name="Maruyama T."/>
            <person name="Minagawa J."/>
            <person name="Obokata J."/>
            <person name="Shigenobu S."/>
        </authorList>
    </citation>
    <scope>NUCLEOTIDE SEQUENCE [LARGE SCALE GENOMIC DNA]</scope>
</reference>
<protein>
    <submittedName>
        <fullName evidence="2">Uncharacterized protein</fullName>
    </submittedName>
</protein>
<organism evidence="2 3">
    <name type="scientific">Plakobranchus ocellatus</name>
    <dbReference type="NCBI Taxonomy" id="259542"/>
    <lineage>
        <taxon>Eukaryota</taxon>
        <taxon>Metazoa</taxon>
        <taxon>Spiralia</taxon>
        <taxon>Lophotrochozoa</taxon>
        <taxon>Mollusca</taxon>
        <taxon>Gastropoda</taxon>
        <taxon>Heterobranchia</taxon>
        <taxon>Euthyneura</taxon>
        <taxon>Panpulmonata</taxon>
        <taxon>Sacoglossa</taxon>
        <taxon>Placobranchoidea</taxon>
        <taxon>Plakobranchidae</taxon>
        <taxon>Plakobranchus</taxon>
    </lineage>
</organism>
<comment type="caution">
    <text evidence="2">The sequence shown here is derived from an EMBL/GenBank/DDBJ whole genome shotgun (WGS) entry which is preliminary data.</text>
</comment>
<name>A0AAV4C3E7_9GAST</name>
<feature type="compositionally biased region" description="Acidic residues" evidence="1">
    <location>
        <begin position="131"/>
        <end position="141"/>
    </location>
</feature>
<evidence type="ECO:0000313" key="3">
    <source>
        <dbReference type="Proteomes" id="UP000735302"/>
    </source>
</evidence>
<keyword evidence="3" id="KW-1185">Reference proteome</keyword>
<proteinExistence type="predicted"/>
<evidence type="ECO:0000313" key="2">
    <source>
        <dbReference type="EMBL" id="GFO27190.1"/>
    </source>
</evidence>
<gene>
    <name evidence="2" type="ORF">PoB_005369500</name>
</gene>